<dbReference type="Pfam" id="PF15420">
    <property type="entry name" value="Abhydrolase_9_N"/>
    <property type="match status" value="1"/>
</dbReference>
<feature type="domain" description="Alpha/beta-hydrolase catalytic" evidence="3">
    <location>
        <begin position="290"/>
        <end position="576"/>
    </location>
</feature>
<evidence type="ECO:0000313" key="6">
    <source>
        <dbReference type="Proteomes" id="UP000199152"/>
    </source>
</evidence>
<dbReference type="OrthoDB" id="4397445at2"/>
<feature type="transmembrane region" description="Helical" evidence="2">
    <location>
        <begin position="77"/>
        <end position="104"/>
    </location>
</feature>
<dbReference type="InterPro" id="IPR012037">
    <property type="entry name" value="Alpha/beta-hydrolase_fam"/>
</dbReference>
<name>A0A1I4BQD6_9ACTN</name>
<sequence>MATGSATNPHSDRDGGADRPAPVAAEGAPARAASEPSAPPRRRRPRLPRYTWSGTTGALVLGCASLTPSLLPRGWLLQGLIAGISAAIGYGAGVGAAWLVHEIIGRRPSPAVRRRAWQVLAAAGVVLGLVMLWLGQRWQREIHQLMGLEPPPGYRSAGIVVAAVLVFAALVGVGRAARRLTGWLTRLAGRLLPHRLARPLAVVAVATLAVFLLNGVLFQGLVEAANSAFSVKDDGTEEGAVRPEAPQRSGSPASLVTWESLGLQGRNFVGAGPTPEELGAFSGRPALEPVRVYSGLAAGGEVADRAALAVRDLQRAGGFDRQVLVVVTTTGTGWVDPAASDSLEYLFNGDTAMVAMQYSYLPSWLSFLVDQAKARDAGRALFDAVYGAWAQLPPDRRPELFVYGESLGTFGGEAAFSGLADIENRTDGVLWAGPPNFNELWRGLVADRAEGSPEWLPVYGDGRTVRFADDAPDLDRPAGPWDRPRVAYLQNASDPIVWWSPRLILSRPDWLEDEPAPDVSPEMTWIPLVTFWQVTADLVFSTGVPDGHGHHYVTDYVTGWARVADPPGWTLAAGDRLAELISAG</sequence>
<keyword evidence="2" id="KW-0472">Membrane</keyword>
<keyword evidence="6" id="KW-1185">Reference proteome</keyword>
<dbReference type="InterPro" id="IPR027787">
    <property type="entry name" value="Alpha/beta-hydrolase_catalytic"/>
</dbReference>
<keyword evidence="2" id="KW-0812">Transmembrane</keyword>
<protein>
    <submittedName>
        <fullName evidence="5">Uncharacterized membrane protein</fullName>
    </submittedName>
</protein>
<accession>A0A1I4BQD6</accession>
<feature type="domain" description="Alpha/beta-hydrolase N-terminal" evidence="4">
    <location>
        <begin position="66"/>
        <end position="273"/>
    </location>
</feature>
<feature type="transmembrane region" description="Helical" evidence="2">
    <location>
        <begin position="196"/>
        <end position="218"/>
    </location>
</feature>
<evidence type="ECO:0000313" key="5">
    <source>
        <dbReference type="EMBL" id="SFK71042.1"/>
    </source>
</evidence>
<dbReference type="STRING" id="504800.SAMN04488085_103154"/>
<proteinExistence type="predicted"/>
<dbReference type="PIRSF" id="PIRSF007542">
    <property type="entry name" value="UCP007542"/>
    <property type="match status" value="1"/>
</dbReference>
<feature type="transmembrane region" description="Helical" evidence="2">
    <location>
        <begin position="50"/>
        <end position="71"/>
    </location>
</feature>
<dbReference type="InParanoid" id="A0A1I4BQD6"/>
<organism evidence="5 6">
    <name type="scientific">Geodermatophilus ruber</name>
    <dbReference type="NCBI Taxonomy" id="504800"/>
    <lineage>
        <taxon>Bacteria</taxon>
        <taxon>Bacillati</taxon>
        <taxon>Actinomycetota</taxon>
        <taxon>Actinomycetes</taxon>
        <taxon>Geodermatophilales</taxon>
        <taxon>Geodermatophilaceae</taxon>
        <taxon>Geodermatophilus</taxon>
    </lineage>
</organism>
<evidence type="ECO:0000256" key="1">
    <source>
        <dbReference type="SAM" id="MobiDB-lite"/>
    </source>
</evidence>
<evidence type="ECO:0000259" key="3">
    <source>
        <dbReference type="Pfam" id="PF10081"/>
    </source>
</evidence>
<dbReference type="Pfam" id="PF10081">
    <property type="entry name" value="Abhydrolase_9"/>
    <property type="match status" value="1"/>
</dbReference>
<feature type="region of interest" description="Disordered" evidence="1">
    <location>
        <begin position="1"/>
        <end position="50"/>
    </location>
</feature>
<dbReference type="RefSeq" id="WP_091322256.1">
    <property type="nucleotide sequence ID" value="NZ_FOSW01000003.1"/>
</dbReference>
<feature type="compositionally biased region" description="Low complexity" evidence="1">
    <location>
        <begin position="19"/>
        <end position="36"/>
    </location>
</feature>
<evidence type="ECO:0000256" key="2">
    <source>
        <dbReference type="SAM" id="Phobius"/>
    </source>
</evidence>
<gene>
    <name evidence="5" type="ORF">SAMN04488085_103154</name>
</gene>
<reference evidence="5 6" key="1">
    <citation type="submission" date="2016-10" db="EMBL/GenBank/DDBJ databases">
        <authorList>
            <person name="de Groot N.N."/>
        </authorList>
    </citation>
    <scope>NUCLEOTIDE SEQUENCE [LARGE SCALE GENOMIC DNA]</scope>
    <source>
        <strain evidence="5 6">DSM 45317</strain>
    </source>
</reference>
<dbReference type="InterPro" id="IPR027788">
    <property type="entry name" value="Alpha/beta-hydrolase_N_dom"/>
</dbReference>
<dbReference type="EMBL" id="FOSW01000003">
    <property type="protein sequence ID" value="SFK71042.1"/>
    <property type="molecule type" value="Genomic_DNA"/>
</dbReference>
<dbReference type="AlphaFoldDB" id="A0A1I4BQD6"/>
<feature type="transmembrane region" description="Helical" evidence="2">
    <location>
        <begin position="116"/>
        <end position="134"/>
    </location>
</feature>
<evidence type="ECO:0000259" key="4">
    <source>
        <dbReference type="Pfam" id="PF15420"/>
    </source>
</evidence>
<keyword evidence="2" id="KW-1133">Transmembrane helix</keyword>
<feature type="transmembrane region" description="Helical" evidence="2">
    <location>
        <begin position="154"/>
        <end position="176"/>
    </location>
</feature>
<dbReference type="Proteomes" id="UP000199152">
    <property type="component" value="Unassembled WGS sequence"/>
</dbReference>